<evidence type="ECO:0000256" key="5">
    <source>
        <dbReference type="ARBA" id="ARBA00022692"/>
    </source>
</evidence>
<evidence type="ECO:0000313" key="10">
    <source>
        <dbReference type="EMBL" id="SER50390.1"/>
    </source>
</evidence>
<evidence type="ECO:0000259" key="9">
    <source>
        <dbReference type="PROSITE" id="PS51779"/>
    </source>
</evidence>
<name>A0A1H9PQM5_9BURK</name>
<feature type="domain" description="POTRA" evidence="9">
    <location>
        <begin position="77"/>
        <end position="152"/>
    </location>
</feature>
<evidence type="ECO:0000256" key="7">
    <source>
        <dbReference type="ARBA" id="ARBA00023136"/>
    </source>
</evidence>
<dbReference type="STRING" id="180197.SAMN02982919_02497"/>
<dbReference type="InterPro" id="IPR013686">
    <property type="entry name" value="Polypept-transport_assoc_ShlB"/>
</dbReference>
<dbReference type="Gene3D" id="3.10.20.310">
    <property type="entry name" value="membrane protein fhac"/>
    <property type="match status" value="1"/>
</dbReference>
<keyword evidence="7" id="KW-0472">Membrane</keyword>
<dbReference type="Gene3D" id="2.40.160.50">
    <property type="entry name" value="membrane protein fhac: a member of the omp85/tpsb transporter family"/>
    <property type="match status" value="1"/>
</dbReference>
<evidence type="ECO:0000256" key="2">
    <source>
        <dbReference type="ARBA" id="ARBA00009055"/>
    </source>
</evidence>
<dbReference type="InterPro" id="IPR051544">
    <property type="entry name" value="TPS_OM_transporter"/>
</dbReference>
<evidence type="ECO:0000313" key="11">
    <source>
        <dbReference type="Proteomes" id="UP000199766"/>
    </source>
</evidence>
<comment type="subcellular location">
    <subcellularLocation>
        <location evidence="1">Cell outer membrane</location>
    </subcellularLocation>
</comment>
<dbReference type="PANTHER" id="PTHR34597">
    <property type="entry name" value="SLR1661 PROTEIN"/>
    <property type="match status" value="1"/>
</dbReference>
<dbReference type="Pfam" id="PF08479">
    <property type="entry name" value="POTRA_2"/>
    <property type="match status" value="1"/>
</dbReference>
<reference evidence="10 11" key="1">
    <citation type="submission" date="2016-10" db="EMBL/GenBank/DDBJ databases">
        <authorList>
            <person name="de Groot N.N."/>
        </authorList>
    </citation>
    <scope>NUCLEOTIDE SEQUENCE [LARGE SCALE GENOMIC DNA]</scope>
    <source>
        <strain evidence="10 11">ATCC 35958</strain>
    </source>
</reference>
<dbReference type="EMBL" id="FOGD01000009">
    <property type="protein sequence ID" value="SER50390.1"/>
    <property type="molecule type" value="Genomic_DNA"/>
</dbReference>
<dbReference type="GO" id="GO:0046819">
    <property type="term" value="P:protein secretion by the type V secretion system"/>
    <property type="evidence" value="ECO:0007669"/>
    <property type="project" value="TreeGrafter"/>
</dbReference>
<keyword evidence="6" id="KW-0653">Protein transport</keyword>
<dbReference type="Pfam" id="PF03865">
    <property type="entry name" value="ShlB"/>
    <property type="match status" value="1"/>
</dbReference>
<dbReference type="InterPro" id="IPR005565">
    <property type="entry name" value="Hemolysn_activator_HlyB_C"/>
</dbReference>
<keyword evidence="3" id="KW-0813">Transport</keyword>
<dbReference type="PROSITE" id="PS51779">
    <property type="entry name" value="POTRA"/>
    <property type="match status" value="1"/>
</dbReference>
<evidence type="ECO:0000256" key="1">
    <source>
        <dbReference type="ARBA" id="ARBA00004442"/>
    </source>
</evidence>
<evidence type="ECO:0000256" key="3">
    <source>
        <dbReference type="ARBA" id="ARBA00022448"/>
    </source>
</evidence>
<dbReference type="GO" id="GO:0098046">
    <property type="term" value="C:type V protein secretion system complex"/>
    <property type="evidence" value="ECO:0007669"/>
    <property type="project" value="TreeGrafter"/>
</dbReference>
<accession>A0A1H9PQM5</accession>
<dbReference type="GO" id="GO:0008320">
    <property type="term" value="F:protein transmembrane transporter activity"/>
    <property type="evidence" value="ECO:0007669"/>
    <property type="project" value="TreeGrafter"/>
</dbReference>
<dbReference type="GO" id="GO:0009279">
    <property type="term" value="C:cell outer membrane"/>
    <property type="evidence" value="ECO:0007669"/>
    <property type="project" value="UniProtKB-SubCell"/>
</dbReference>
<gene>
    <name evidence="10" type="ORF">SAMN02982919_02497</name>
</gene>
<dbReference type="PANTHER" id="PTHR34597:SF1">
    <property type="entry name" value="HEME_HEMOPEXIN TRANSPORTER PROTEIN HUXB"/>
    <property type="match status" value="1"/>
</dbReference>
<protein>
    <submittedName>
        <fullName evidence="10">Hemolysin activation/secretion protein</fullName>
    </submittedName>
</protein>
<evidence type="ECO:0000256" key="4">
    <source>
        <dbReference type="ARBA" id="ARBA00022452"/>
    </source>
</evidence>
<dbReference type="InterPro" id="IPR034746">
    <property type="entry name" value="POTRA"/>
</dbReference>
<organism evidence="10 11">
    <name type="scientific">Giesbergeria anulus</name>
    <dbReference type="NCBI Taxonomy" id="180197"/>
    <lineage>
        <taxon>Bacteria</taxon>
        <taxon>Pseudomonadati</taxon>
        <taxon>Pseudomonadota</taxon>
        <taxon>Betaproteobacteria</taxon>
        <taxon>Burkholderiales</taxon>
        <taxon>Comamonadaceae</taxon>
        <taxon>Giesbergeria</taxon>
    </lineage>
</organism>
<proteinExistence type="inferred from homology"/>
<keyword evidence="8" id="KW-0998">Cell outer membrane</keyword>
<keyword evidence="11" id="KW-1185">Reference proteome</keyword>
<sequence length="568" mass="60544">MGGLKPITVQEPMSTIKYLPYALLVLGQQGASAQQLPTGGSQLLNIPATHMPQHRAPRIEVQPNAAPAPATTEGARVLVRALRVTGAQAFSEQTLLAATGFKPDSDLTLAQLRAMAALIADLYQRNGYFVAQAYLPAQDIQQGILTIAVIEGRYGKVALRNKSRVSDAQAGSLLGGLQSGDLITNAPLESRLLLLSDLPGVNVQSTLAPSATPGASDLLVELTPGQRVSGSIDADNAGNRYTGAYRLGATVNVNEPMGYGDVASLRVMTAGTGLNYARASYQLQLGKARLGVAYSHLDYELGREFKSLGAHGNAKIASLYGSYPLIRSRDTNLYAGLAFDAKSFQDRIDTTSSVADKRAKVLTASLYGDHRDSAGWGALNVYSLALSAGDINLQTPAVRALDNLSARSDGRYEKLAFNLARLQNISEAVSFYAAINGQIASKNLDASEKMELGGMYAVRAYPEGEAYADQGYVLTLEGRLLLPRFSAHPSGQLQLIAFADAGSVRTNKNPWTTDSNHRTLSGAGVGLNWTVANDFFIKAYYARKLGNDAATSAPDASGRFWVQAVKYF</sequence>
<dbReference type="AlphaFoldDB" id="A0A1H9PQM5"/>
<comment type="similarity">
    <text evidence="2">Belongs to the TPS (TC 1.B.20) family.</text>
</comment>
<evidence type="ECO:0000256" key="8">
    <source>
        <dbReference type="ARBA" id="ARBA00023237"/>
    </source>
</evidence>
<evidence type="ECO:0000256" key="6">
    <source>
        <dbReference type="ARBA" id="ARBA00022927"/>
    </source>
</evidence>
<keyword evidence="5" id="KW-0812">Transmembrane</keyword>
<keyword evidence="4" id="KW-1134">Transmembrane beta strand</keyword>
<dbReference type="Proteomes" id="UP000199766">
    <property type="component" value="Unassembled WGS sequence"/>
</dbReference>